<dbReference type="Proteomes" id="UP000061489">
    <property type="component" value="Chromosome"/>
</dbReference>
<gene>
    <name evidence="1" type="ORF">AU14_11765</name>
</gene>
<dbReference type="AlphaFoldDB" id="W5YLY7"/>
<keyword evidence="2" id="KW-1185">Reference proteome</keyword>
<dbReference type="KEGG" id="msx:AU14_11765"/>
<evidence type="ECO:0000313" key="1">
    <source>
        <dbReference type="EMBL" id="AHI30111.1"/>
    </source>
</evidence>
<name>W5YLY7_9GAMM</name>
<dbReference type="EMBL" id="CP007151">
    <property type="protein sequence ID" value="AHI30111.1"/>
    <property type="molecule type" value="Genomic_DNA"/>
</dbReference>
<dbReference type="HOGENOM" id="CLU_3345684_0_0_6"/>
<reference evidence="1 2" key="1">
    <citation type="journal article" date="2014" name="Genome Announc.">
        <title>Draft Genome Sequences of Marinobacter similis A3d10T and Marinobacter salarius R9SW1T.</title>
        <authorList>
            <person name="Ivanova E.P."/>
            <person name="Ng H.J."/>
            <person name="Webb H.K."/>
            <person name="Feng G."/>
            <person name="Oshima K."/>
            <person name="Hattori M."/>
            <person name="Ohkuma M."/>
            <person name="Sergeev A.F."/>
            <person name="Mikhailov V.V."/>
            <person name="Crawford R.J."/>
            <person name="Sawabe T."/>
        </authorList>
    </citation>
    <scope>NUCLEOTIDE SEQUENCE [LARGE SCALE GENOMIC DNA]</scope>
    <source>
        <strain evidence="1 2">A3d10</strain>
    </source>
</reference>
<protein>
    <submittedName>
        <fullName evidence="1">Uncharacterized protein</fullName>
    </submittedName>
</protein>
<sequence length="37" mass="3987">MPRPRMLEAMDGRKQAYRDVLAAVLGRGITAGASPET</sequence>
<evidence type="ECO:0000313" key="2">
    <source>
        <dbReference type="Proteomes" id="UP000061489"/>
    </source>
</evidence>
<accession>W5YLY7</accession>
<organism evidence="1 2">
    <name type="scientific">Marinobacter similis</name>
    <dbReference type="NCBI Taxonomy" id="1420916"/>
    <lineage>
        <taxon>Bacteria</taxon>
        <taxon>Pseudomonadati</taxon>
        <taxon>Pseudomonadota</taxon>
        <taxon>Gammaproteobacteria</taxon>
        <taxon>Pseudomonadales</taxon>
        <taxon>Marinobacteraceae</taxon>
        <taxon>Marinobacter</taxon>
    </lineage>
</organism>
<proteinExistence type="predicted"/>